<evidence type="ECO:0000313" key="3">
    <source>
        <dbReference type="EMBL" id="MDA4844689.1"/>
    </source>
</evidence>
<comment type="caution">
    <text evidence="3">The sequence shown here is derived from an EMBL/GenBank/DDBJ whole genome shotgun (WGS) entry which is preliminary data.</text>
</comment>
<dbReference type="RefSeq" id="WP_271088218.1">
    <property type="nucleotide sequence ID" value="NZ_JAPJZH010000002.1"/>
</dbReference>
<protein>
    <submittedName>
        <fullName evidence="3">ABC transporter substrate-binding protein</fullName>
    </submittedName>
</protein>
<dbReference type="InterPro" id="IPR007210">
    <property type="entry name" value="ABC_Gly_betaine_transp_sub-bd"/>
</dbReference>
<name>A0ABT4VJB5_9HYPH</name>
<keyword evidence="4" id="KW-1185">Reference proteome</keyword>
<sequence length="335" mass="36677">MKKLIASSLLATGLVFFANSASAEDCGKVTVAQMNWQSAEVLANIDQIILSEGYGCDVELVAGDTMPTFASMNEKGQPDVAPELWINAFRDAVDAAVAEGRLHIAAESLADGGVEGWWIPNYIAEAYPDIKTIDDALKHPELFPDPEDSSKGGVYNCPSGWNCQISTGNLFKAYGGEEAGFSLIDTGSAAGLDGSIAKAFERNQGWLGYYWAPTAILGKYEMVRLGFGVPHDKKQWDECTSQSECENPQKNAWPKSEVYTVVTDEFQKRGGVAYDYLATRKWGNKTVNSLLAWMVDNQATGEDGARYFLENNEDLWTTWVSPEVADKVKNYLANS</sequence>
<dbReference type="EMBL" id="JAPJZH010000002">
    <property type="protein sequence ID" value="MDA4844689.1"/>
    <property type="molecule type" value="Genomic_DNA"/>
</dbReference>
<feature type="signal peptide" evidence="1">
    <location>
        <begin position="1"/>
        <end position="23"/>
    </location>
</feature>
<gene>
    <name evidence="3" type="ORF">OOZ53_04970</name>
</gene>
<feature type="chain" id="PRO_5045132306" evidence="1">
    <location>
        <begin position="24"/>
        <end position="335"/>
    </location>
</feature>
<evidence type="ECO:0000259" key="2">
    <source>
        <dbReference type="Pfam" id="PF04069"/>
    </source>
</evidence>
<dbReference type="CDD" id="cd13641">
    <property type="entry name" value="PBP2_HisX_like"/>
    <property type="match status" value="1"/>
</dbReference>
<reference evidence="3" key="1">
    <citation type="submission" date="2022-11" db="EMBL/GenBank/DDBJ databases">
        <title>Hoeflea poritis sp. nov., isolated from scleractinian coral Porites lutea.</title>
        <authorList>
            <person name="Zhang G."/>
            <person name="Wei Q."/>
            <person name="Cai L."/>
        </authorList>
    </citation>
    <scope>NUCLEOTIDE SEQUENCE</scope>
    <source>
        <strain evidence="3">E7-10</strain>
    </source>
</reference>
<dbReference type="Proteomes" id="UP001148313">
    <property type="component" value="Unassembled WGS sequence"/>
</dbReference>
<dbReference type="SUPFAM" id="SSF53850">
    <property type="entry name" value="Periplasmic binding protein-like II"/>
    <property type="match status" value="1"/>
</dbReference>
<dbReference type="Gene3D" id="3.40.190.10">
    <property type="entry name" value="Periplasmic binding protein-like II"/>
    <property type="match status" value="1"/>
</dbReference>
<keyword evidence="1" id="KW-0732">Signal</keyword>
<dbReference type="Gene3D" id="3.40.190.100">
    <property type="entry name" value="Glycine betaine-binding periplasmic protein, domain 2"/>
    <property type="match status" value="1"/>
</dbReference>
<evidence type="ECO:0000256" key="1">
    <source>
        <dbReference type="SAM" id="SignalP"/>
    </source>
</evidence>
<dbReference type="Pfam" id="PF04069">
    <property type="entry name" value="OpuAC"/>
    <property type="match status" value="1"/>
</dbReference>
<evidence type="ECO:0000313" key="4">
    <source>
        <dbReference type="Proteomes" id="UP001148313"/>
    </source>
</evidence>
<proteinExistence type="predicted"/>
<accession>A0ABT4VJB5</accession>
<organism evidence="3 4">
    <name type="scientific">Hoeflea poritis</name>
    <dbReference type="NCBI Taxonomy" id="2993659"/>
    <lineage>
        <taxon>Bacteria</taxon>
        <taxon>Pseudomonadati</taxon>
        <taxon>Pseudomonadota</taxon>
        <taxon>Alphaproteobacteria</taxon>
        <taxon>Hyphomicrobiales</taxon>
        <taxon>Rhizobiaceae</taxon>
        <taxon>Hoeflea</taxon>
    </lineage>
</organism>
<feature type="domain" description="ABC-type glycine betaine transport system substrate-binding" evidence="2">
    <location>
        <begin position="28"/>
        <end position="311"/>
    </location>
</feature>